<accession>I4AKL2</accession>
<keyword evidence="2" id="KW-1185">Reference proteome</keyword>
<proteinExistence type="predicted"/>
<dbReference type="Proteomes" id="UP000006054">
    <property type="component" value="Chromosome"/>
</dbReference>
<dbReference type="eggNOG" id="ENOG502ZKUG">
    <property type="taxonomic scope" value="Bacteria"/>
</dbReference>
<protein>
    <submittedName>
        <fullName evidence="1">Uncharacterized protein</fullName>
    </submittedName>
</protein>
<organism evidence="1 2">
    <name type="scientific">Bernardetia litoralis (strain ATCC 23117 / DSM 6794 / NBRC 15988 / NCIMB 1366 / Fx l1 / Sio-4)</name>
    <name type="common">Flexibacter litoralis</name>
    <dbReference type="NCBI Taxonomy" id="880071"/>
    <lineage>
        <taxon>Bacteria</taxon>
        <taxon>Pseudomonadati</taxon>
        <taxon>Bacteroidota</taxon>
        <taxon>Cytophagia</taxon>
        <taxon>Cytophagales</taxon>
        <taxon>Bernardetiaceae</taxon>
        <taxon>Bernardetia</taxon>
    </lineage>
</organism>
<dbReference type="STRING" id="880071.Fleli_2115"/>
<dbReference type="EMBL" id="CP003345">
    <property type="protein sequence ID" value="AFM04497.1"/>
    <property type="molecule type" value="Genomic_DNA"/>
</dbReference>
<dbReference type="RefSeq" id="WP_014797944.1">
    <property type="nucleotide sequence ID" value="NC_018018.1"/>
</dbReference>
<name>I4AKL2_BERLS</name>
<evidence type="ECO:0000313" key="1">
    <source>
        <dbReference type="EMBL" id="AFM04497.1"/>
    </source>
</evidence>
<evidence type="ECO:0000313" key="2">
    <source>
        <dbReference type="Proteomes" id="UP000006054"/>
    </source>
</evidence>
<dbReference type="HOGENOM" id="CLU_135609_0_0_10"/>
<gene>
    <name evidence="1" type="ordered locus">Fleli_2115</name>
</gene>
<dbReference type="AlphaFoldDB" id="I4AKL2"/>
<dbReference type="KEGG" id="fli:Fleli_2115"/>
<sequence>MDNKKKKSKSSNEDEILEILAKAELSTSQTLFLDEDSELISEDEIKKLIPNDADNPNDKYNIYYKGIQKLLKMLLPKGKENKEYTDLVREEVNTFLTRGKRKKNGVRGADARMGYYTDMEKAFKILSECVVSKATMIDVYNSFRDINKEMEANENSETNSNEE</sequence>
<dbReference type="OrthoDB" id="1046091at2"/>
<reference evidence="2" key="1">
    <citation type="submission" date="2012-06" db="EMBL/GenBank/DDBJ databases">
        <title>The complete genome of Flexibacter litoralis DSM 6794.</title>
        <authorList>
            <person name="Lucas S."/>
            <person name="Copeland A."/>
            <person name="Lapidus A."/>
            <person name="Glavina del Rio T."/>
            <person name="Dalin E."/>
            <person name="Tice H."/>
            <person name="Bruce D."/>
            <person name="Goodwin L."/>
            <person name="Pitluck S."/>
            <person name="Peters L."/>
            <person name="Ovchinnikova G."/>
            <person name="Lu M."/>
            <person name="Kyrpides N."/>
            <person name="Mavromatis K."/>
            <person name="Ivanova N."/>
            <person name="Brettin T."/>
            <person name="Detter J.C."/>
            <person name="Han C."/>
            <person name="Larimer F."/>
            <person name="Land M."/>
            <person name="Hauser L."/>
            <person name="Markowitz V."/>
            <person name="Cheng J.-F."/>
            <person name="Hugenholtz P."/>
            <person name="Woyke T."/>
            <person name="Wu D."/>
            <person name="Spring S."/>
            <person name="Lang E."/>
            <person name="Kopitz M."/>
            <person name="Brambilla E."/>
            <person name="Klenk H.-P."/>
            <person name="Eisen J.A."/>
        </authorList>
    </citation>
    <scope>NUCLEOTIDE SEQUENCE [LARGE SCALE GENOMIC DNA]</scope>
    <source>
        <strain evidence="2">ATCC 23117 / DSM 6794 / NBRC 15988 / NCIMB 1366 / Sio-4</strain>
    </source>
</reference>